<evidence type="ECO:0008006" key="5">
    <source>
        <dbReference type="Google" id="ProtNLM"/>
    </source>
</evidence>
<keyword evidence="2" id="KW-0732">Signal</keyword>
<protein>
    <recommendedName>
        <fullName evidence="5">Secreted protein</fullName>
    </recommendedName>
</protein>
<name>A0A8I0HQP4_9CORY</name>
<dbReference type="AlphaFoldDB" id="A0A8I0HQP4"/>
<dbReference type="Proteomes" id="UP000650224">
    <property type="component" value="Unassembled WGS sequence"/>
</dbReference>
<evidence type="ECO:0000313" key="3">
    <source>
        <dbReference type="EMBL" id="MBD8031359.1"/>
    </source>
</evidence>
<dbReference type="RefSeq" id="WP_191734588.1">
    <property type="nucleotide sequence ID" value="NZ_JACSPR010000015.1"/>
</dbReference>
<evidence type="ECO:0000256" key="2">
    <source>
        <dbReference type="SAM" id="SignalP"/>
    </source>
</evidence>
<comment type="caution">
    <text evidence="3">The sequence shown here is derived from an EMBL/GenBank/DDBJ whole genome shotgun (WGS) entry which is preliminary data.</text>
</comment>
<gene>
    <name evidence="3" type="ORF">H9627_13740</name>
</gene>
<keyword evidence="4" id="KW-1185">Reference proteome</keyword>
<organism evidence="3 4">
    <name type="scientific">Corynebacterium gallinarum</name>
    <dbReference type="NCBI Taxonomy" id="2762214"/>
    <lineage>
        <taxon>Bacteria</taxon>
        <taxon>Bacillati</taxon>
        <taxon>Actinomycetota</taxon>
        <taxon>Actinomycetes</taxon>
        <taxon>Mycobacteriales</taxon>
        <taxon>Corynebacteriaceae</taxon>
        <taxon>Corynebacterium</taxon>
    </lineage>
</organism>
<reference evidence="3 4" key="1">
    <citation type="submission" date="2020-08" db="EMBL/GenBank/DDBJ databases">
        <title>A Genomic Blueprint of the Chicken Gut Microbiome.</title>
        <authorList>
            <person name="Gilroy R."/>
            <person name="Ravi A."/>
            <person name="Getino M."/>
            <person name="Pursley I."/>
            <person name="Horton D.L."/>
            <person name="Alikhan N.-F."/>
            <person name="Baker D."/>
            <person name="Gharbi K."/>
            <person name="Hall N."/>
            <person name="Watson M."/>
            <person name="Adriaenssens E.M."/>
            <person name="Foster-Nyarko E."/>
            <person name="Jarju S."/>
            <person name="Secka A."/>
            <person name="Antonio M."/>
            <person name="Oren A."/>
            <person name="Chaudhuri R."/>
            <person name="La Ragione R.M."/>
            <person name="Hildebrand F."/>
            <person name="Pallen M.J."/>
        </authorList>
    </citation>
    <scope>NUCLEOTIDE SEQUENCE [LARGE SCALE GENOMIC DNA]</scope>
    <source>
        <strain evidence="3 4">Sa1YVA5</strain>
    </source>
</reference>
<evidence type="ECO:0000313" key="4">
    <source>
        <dbReference type="Proteomes" id="UP000650224"/>
    </source>
</evidence>
<evidence type="ECO:0000256" key="1">
    <source>
        <dbReference type="SAM" id="MobiDB-lite"/>
    </source>
</evidence>
<feature type="signal peptide" evidence="2">
    <location>
        <begin position="1"/>
        <end position="28"/>
    </location>
</feature>
<accession>A0A8I0HQP4</accession>
<dbReference type="EMBL" id="JACSPR010000015">
    <property type="protein sequence ID" value="MBD8031359.1"/>
    <property type="molecule type" value="Genomic_DNA"/>
</dbReference>
<sequence length="222" mass="22780">MKTRALTLTLGITAVLSASALTSPIANAAQLNVAGDTCTLTFSDIDVQALEELYHGMGEGVFADLKKALPSVRGDIDLVIDNDGDVSEAVYARIDAAAVAASFNAGESRSILDAGIQFSHYESSTEVLEADTFSKMEASERLASGTSGVGGDYPGSAPAGAIMVKAVDRLRITLGDWQRIVDQACVDGRSGTYNLKVKGSGSSGSTDLSSPSGSSVVSFGSS</sequence>
<feature type="chain" id="PRO_5034804252" description="Secreted protein" evidence="2">
    <location>
        <begin position="29"/>
        <end position="222"/>
    </location>
</feature>
<proteinExistence type="predicted"/>
<feature type="region of interest" description="Disordered" evidence="1">
    <location>
        <begin position="199"/>
        <end position="222"/>
    </location>
</feature>